<gene>
    <name evidence="2" type="ORF">PPERSA_11257</name>
</gene>
<protein>
    <submittedName>
        <fullName evidence="2">Uncharacterized protein</fullName>
    </submittedName>
</protein>
<dbReference type="AlphaFoldDB" id="A0A0V0QZJ1"/>
<dbReference type="EMBL" id="LDAU01000082">
    <property type="protein sequence ID" value="KRX07708.1"/>
    <property type="molecule type" value="Genomic_DNA"/>
</dbReference>
<dbReference type="Proteomes" id="UP000054937">
    <property type="component" value="Unassembled WGS sequence"/>
</dbReference>
<reference evidence="2 3" key="1">
    <citation type="journal article" date="2015" name="Sci. Rep.">
        <title>Genome of the facultative scuticociliatosis pathogen Pseudocohnilembus persalinus provides insight into its virulence through horizontal gene transfer.</title>
        <authorList>
            <person name="Xiong J."/>
            <person name="Wang G."/>
            <person name="Cheng J."/>
            <person name="Tian M."/>
            <person name="Pan X."/>
            <person name="Warren A."/>
            <person name="Jiang C."/>
            <person name="Yuan D."/>
            <person name="Miao W."/>
        </authorList>
    </citation>
    <scope>NUCLEOTIDE SEQUENCE [LARGE SCALE GENOMIC DNA]</scope>
    <source>
        <strain evidence="2">36N120E</strain>
    </source>
</reference>
<comment type="caution">
    <text evidence="2">The sequence shown here is derived from an EMBL/GenBank/DDBJ whole genome shotgun (WGS) entry which is preliminary data.</text>
</comment>
<evidence type="ECO:0000256" key="1">
    <source>
        <dbReference type="SAM" id="MobiDB-lite"/>
    </source>
</evidence>
<sequence length="136" mass="15363">MARKFGCDTTGKIEIKEMINECACSNEELCLWTKNRQPVYGCPCPEFPRETDYTCVDMAQILGCGNEEIVCEGKIGKCKCLDGSQCLWNDKTPLHGCPCAEGRLPVDADFEPKPKIPKKNKKNKKRKSKRENDDDL</sequence>
<proteinExistence type="predicted"/>
<feature type="region of interest" description="Disordered" evidence="1">
    <location>
        <begin position="103"/>
        <end position="136"/>
    </location>
</feature>
<feature type="compositionally biased region" description="Basic residues" evidence="1">
    <location>
        <begin position="115"/>
        <end position="129"/>
    </location>
</feature>
<dbReference type="OMA" id="EMINECA"/>
<evidence type="ECO:0000313" key="2">
    <source>
        <dbReference type="EMBL" id="KRX07708.1"/>
    </source>
</evidence>
<keyword evidence="3" id="KW-1185">Reference proteome</keyword>
<name>A0A0V0QZJ1_PSEPJ</name>
<organism evidence="2 3">
    <name type="scientific">Pseudocohnilembus persalinus</name>
    <name type="common">Ciliate</name>
    <dbReference type="NCBI Taxonomy" id="266149"/>
    <lineage>
        <taxon>Eukaryota</taxon>
        <taxon>Sar</taxon>
        <taxon>Alveolata</taxon>
        <taxon>Ciliophora</taxon>
        <taxon>Intramacronucleata</taxon>
        <taxon>Oligohymenophorea</taxon>
        <taxon>Scuticociliatia</taxon>
        <taxon>Philasterida</taxon>
        <taxon>Pseudocohnilembidae</taxon>
        <taxon>Pseudocohnilembus</taxon>
    </lineage>
</organism>
<evidence type="ECO:0000313" key="3">
    <source>
        <dbReference type="Proteomes" id="UP000054937"/>
    </source>
</evidence>
<accession>A0A0V0QZJ1</accession>
<dbReference type="InParanoid" id="A0A0V0QZJ1"/>
<feature type="compositionally biased region" description="Basic and acidic residues" evidence="1">
    <location>
        <begin position="104"/>
        <end position="114"/>
    </location>
</feature>